<reference evidence="1 2" key="1">
    <citation type="submission" date="2016-03" db="EMBL/GenBank/DDBJ databases">
        <title>Whole genome sequencing of Grifola frondosa 9006-11.</title>
        <authorList>
            <person name="Min B."/>
            <person name="Park H."/>
            <person name="Kim J.-G."/>
            <person name="Cho H."/>
            <person name="Oh Y.-L."/>
            <person name="Kong W.-S."/>
            <person name="Choi I.-G."/>
        </authorList>
    </citation>
    <scope>NUCLEOTIDE SEQUENCE [LARGE SCALE GENOMIC DNA]</scope>
    <source>
        <strain evidence="1 2">9006-11</strain>
    </source>
</reference>
<proteinExistence type="predicted"/>
<name>A0A1C7LJP4_GRIFR</name>
<gene>
    <name evidence="1" type="ORF">A0H81_14989</name>
</gene>
<protein>
    <submittedName>
        <fullName evidence="1">Uncharacterized protein</fullName>
    </submittedName>
</protein>
<dbReference type="EMBL" id="LUGG01000060">
    <property type="protein sequence ID" value="OBZ65015.1"/>
    <property type="molecule type" value="Genomic_DNA"/>
</dbReference>
<comment type="caution">
    <text evidence="1">The sequence shown here is derived from an EMBL/GenBank/DDBJ whole genome shotgun (WGS) entry which is preliminary data.</text>
</comment>
<evidence type="ECO:0000313" key="1">
    <source>
        <dbReference type="EMBL" id="OBZ65015.1"/>
    </source>
</evidence>
<evidence type="ECO:0000313" key="2">
    <source>
        <dbReference type="Proteomes" id="UP000092993"/>
    </source>
</evidence>
<dbReference type="Proteomes" id="UP000092993">
    <property type="component" value="Unassembled WGS sequence"/>
</dbReference>
<sequence>MRTPHESLGFGNLTSELHTFVLQIESSALCLIPVSSMHFSNCALFLGRSRIQSLDYLAILDTHVAWFDAMMVHHTRLLEHVLSMRLLAESAYILRADHQIAGKPDRYFTRSLVAIEQKANNAVLIMLVFRKVLETILHTIISVQRITLLGLEARLQIHNPLLPDLPSILASISQIVLKLANTSVVHLDNAVDMLLTLFIAVPEYLSPLQKSERYHACAVDSSPKICSDIIAMLSSGINQTHSGLLFIADILHDLSEAQESLNRVQIIPSEETFQDPIVVEFMLERMWSWLERMDSYAVEMQDAGEHLVQRLTRT</sequence>
<keyword evidence="2" id="KW-1185">Reference proteome</keyword>
<dbReference type="AlphaFoldDB" id="A0A1C7LJP4"/>
<accession>A0A1C7LJP4</accession>
<organism evidence="1 2">
    <name type="scientific">Grifola frondosa</name>
    <name type="common">Maitake</name>
    <name type="synonym">Polyporus frondosus</name>
    <dbReference type="NCBI Taxonomy" id="5627"/>
    <lineage>
        <taxon>Eukaryota</taxon>
        <taxon>Fungi</taxon>
        <taxon>Dikarya</taxon>
        <taxon>Basidiomycota</taxon>
        <taxon>Agaricomycotina</taxon>
        <taxon>Agaricomycetes</taxon>
        <taxon>Polyporales</taxon>
        <taxon>Grifolaceae</taxon>
        <taxon>Grifola</taxon>
    </lineage>
</organism>